<reference evidence="7 8" key="1">
    <citation type="submission" date="2018-06" db="EMBL/GenBank/DDBJ databases">
        <title>Paenibacillus imtechensis sp. nov.</title>
        <authorList>
            <person name="Pinnaka A.K."/>
            <person name="Singh H."/>
            <person name="Kaur M."/>
        </authorList>
    </citation>
    <scope>NUCLEOTIDE SEQUENCE [LARGE SCALE GENOMIC DNA]</scope>
    <source>
        <strain evidence="7 8">SMB1</strain>
    </source>
</reference>
<comment type="similarity">
    <text evidence="1 3">Belongs to the TPP enzyme family.</text>
</comment>
<dbReference type="GO" id="GO:0005948">
    <property type="term" value="C:acetolactate synthase complex"/>
    <property type="evidence" value="ECO:0007669"/>
    <property type="project" value="TreeGrafter"/>
</dbReference>
<protein>
    <submittedName>
        <fullName evidence="7">Thiamine pyrophosphate-binding protein</fullName>
    </submittedName>
</protein>
<dbReference type="GO" id="GO:0050660">
    <property type="term" value="F:flavin adenine dinucleotide binding"/>
    <property type="evidence" value="ECO:0007669"/>
    <property type="project" value="TreeGrafter"/>
</dbReference>
<evidence type="ECO:0000256" key="1">
    <source>
        <dbReference type="ARBA" id="ARBA00007812"/>
    </source>
</evidence>
<dbReference type="GO" id="GO:0009097">
    <property type="term" value="P:isoleucine biosynthetic process"/>
    <property type="evidence" value="ECO:0007669"/>
    <property type="project" value="TreeGrafter"/>
</dbReference>
<accession>A0A2W1M1J7</accession>
<dbReference type="Pfam" id="PF02775">
    <property type="entry name" value="TPP_enzyme_C"/>
    <property type="match status" value="1"/>
</dbReference>
<evidence type="ECO:0000256" key="2">
    <source>
        <dbReference type="ARBA" id="ARBA00023052"/>
    </source>
</evidence>
<dbReference type="OrthoDB" id="4494979at2"/>
<keyword evidence="2 3" id="KW-0786">Thiamine pyrophosphate</keyword>
<evidence type="ECO:0000259" key="5">
    <source>
        <dbReference type="Pfam" id="PF02775"/>
    </source>
</evidence>
<dbReference type="InterPro" id="IPR029061">
    <property type="entry name" value="THDP-binding"/>
</dbReference>
<dbReference type="Pfam" id="PF00205">
    <property type="entry name" value="TPP_enzyme_M"/>
    <property type="match status" value="1"/>
</dbReference>
<dbReference type="GO" id="GO:0009099">
    <property type="term" value="P:L-valine biosynthetic process"/>
    <property type="evidence" value="ECO:0007669"/>
    <property type="project" value="TreeGrafter"/>
</dbReference>
<dbReference type="GO" id="GO:0030976">
    <property type="term" value="F:thiamine pyrophosphate binding"/>
    <property type="evidence" value="ECO:0007669"/>
    <property type="project" value="InterPro"/>
</dbReference>
<evidence type="ECO:0000256" key="3">
    <source>
        <dbReference type="RuleBase" id="RU362132"/>
    </source>
</evidence>
<dbReference type="RefSeq" id="WP_111144888.1">
    <property type="nucleotide sequence ID" value="NZ_QKRB01000010.1"/>
</dbReference>
<feature type="domain" description="Thiamine pyrophosphate enzyme N-terminal TPP-binding" evidence="6">
    <location>
        <begin position="3"/>
        <end position="107"/>
    </location>
</feature>
<dbReference type="InterPro" id="IPR012000">
    <property type="entry name" value="Thiamin_PyroP_enz_cen_dom"/>
</dbReference>
<sequence>MPTVSNMLVKHLVSWGVTHVFGIPGKPVTPLVLDLDNAGITFVLSKHEEGAGLQAAGYALARGSLGAAIGTAGPGGINMLTAAGQALFSQVPVLFLTGSPPIREVGKVLGQDSTMFGTDLVKMFEPVTKFSARVDRAEVFRSYLEHAIEQAYTGVRGPVHLCIPLDVLTEQVEDFDIRLPDAYPHAIASNLDEVASRLASARRPLLLIGAALHAQHAYEEIEAFATRWSIPVATTPGGKGAIRSNHPMSLGPYGLGGSELADAYLREGVDLMVVVGSQLSDLEIPGLQPAQYPQHIIHFDYEARFIGKALPVAVTPVLGSIRGNLQALLARTDDEAHSRELPAVLTAAVASEAPALEQSAAGLLQGRQVIETMREELPADTLIYGDAGSHSFYAIKYLDIRVPGTFYFEEVYATMGRAIGYAVGAKLGMPERVVACLSGDGCMFMNGTEVSTAVNHDAPVLFFVANNQRLDMVDKGMGRHLGRAVGTKYQVPLDAAKFGEAMGAAGYRCETIEELRHAIRDALRQNRTSVIDIIMDPDEIPPTMKRG</sequence>
<dbReference type="PANTHER" id="PTHR18968">
    <property type="entry name" value="THIAMINE PYROPHOSPHATE ENZYMES"/>
    <property type="match status" value="1"/>
</dbReference>
<dbReference type="Pfam" id="PF02776">
    <property type="entry name" value="TPP_enzyme_N"/>
    <property type="match status" value="1"/>
</dbReference>
<dbReference type="InterPro" id="IPR011766">
    <property type="entry name" value="TPP_enzyme_TPP-bd"/>
</dbReference>
<dbReference type="GO" id="GO:0000287">
    <property type="term" value="F:magnesium ion binding"/>
    <property type="evidence" value="ECO:0007669"/>
    <property type="project" value="InterPro"/>
</dbReference>
<proteinExistence type="inferred from homology"/>
<dbReference type="AlphaFoldDB" id="A0A2W1M1J7"/>
<dbReference type="GO" id="GO:0003984">
    <property type="term" value="F:acetolactate synthase activity"/>
    <property type="evidence" value="ECO:0007669"/>
    <property type="project" value="TreeGrafter"/>
</dbReference>
<evidence type="ECO:0000259" key="6">
    <source>
        <dbReference type="Pfam" id="PF02776"/>
    </source>
</evidence>
<dbReference type="Gene3D" id="3.40.50.1220">
    <property type="entry name" value="TPP-binding domain"/>
    <property type="match status" value="1"/>
</dbReference>
<dbReference type="SUPFAM" id="SSF52518">
    <property type="entry name" value="Thiamin diphosphate-binding fold (THDP-binding)"/>
    <property type="match status" value="2"/>
</dbReference>
<dbReference type="InterPro" id="IPR029035">
    <property type="entry name" value="DHS-like_NAD/FAD-binding_dom"/>
</dbReference>
<evidence type="ECO:0000313" key="8">
    <source>
        <dbReference type="Proteomes" id="UP000249522"/>
    </source>
</evidence>
<dbReference type="PANTHER" id="PTHR18968:SF167">
    <property type="entry name" value="ACETOLACTATE SYNTHASE LARGE SUBUNIT ILVB2-RELATED"/>
    <property type="match status" value="1"/>
</dbReference>
<dbReference type="CDD" id="cd07035">
    <property type="entry name" value="TPP_PYR_POX_like"/>
    <property type="match status" value="1"/>
</dbReference>
<dbReference type="SUPFAM" id="SSF52467">
    <property type="entry name" value="DHS-like NAD/FAD-binding domain"/>
    <property type="match status" value="1"/>
</dbReference>
<evidence type="ECO:0000313" key="7">
    <source>
        <dbReference type="EMBL" id="PZD97527.1"/>
    </source>
</evidence>
<dbReference type="InterPro" id="IPR045229">
    <property type="entry name" value="TPP_enz"/>
</dbReference>
<dbReference type="InterPro" id="IPR012001">
    <property type="entry name" value="Thiamin_PyroP_enz_TPP-bd_dom"/>
</dbReference>
<keyword evidence="8" id="KW-1185">Reference proteome</keyword>
<organism evidence="7 8">
    <name type="scientific">Paenibacillus sambharensis</name>
    <dbReference type="NCBI Taxonomy" id="1803190"/>
    <lineage>
        <taxon>Bacteria</taxon>
        <taxon>Bacillati</taxon>
        <taxon>Bacillota</taxon>
        <taxon>Bacilli</taxon>
        <taxon>Bacillales</taxon>
        <taxon>Paenibacillaceae</taxon>
        <taxon>Paenibacillus</taxon>
    </lineage>
</organism>
<dbReference type="EMBL" id="QKRB01000010">
    <property type="protein sequence ID" value="PZD97527.1"/>
    <property type="molecule type" value="Genomic_DNA"/>
</dbReference>
<evidence type="ECO:0000259" key="4">
    <source>
        <dbReference type="Pfam" id="PF00205"/>
    </source>
</evidence>
<name>A0A2W1M1J7_9BACL</name>
<dbReference type="Proteomes" id="UP000249522">
    <property type="component" value="Unassembled WGS sequence"/>
</dbReference>
<dbReference type="Gene3D" id="3.40.50.970">
    <property type="match status" value="2"/>
</dbReference>
<feature type="domain" description="Thiamine pyrophosphate enzyme central" evidence="4">
    <location>
        <begin position="191"/>
        <end position="328"/>
    </location>
</feature>
<dbReference type="CDD" id="cd00568">
    <property type="entry name" value="TPP_enzymes"/>
    <property type="match status" value="1"/>
</dbReference>
<gene>
    <name evidence="7" type="ORF">DNH61_01220</name>
</gene>
<comment type="caution">
    <text evidence="7">The sequence shown here is derived from an EMBL/GenBank/DDBJ whole genome shotgun (WGS) entry which is preliminary data.</text>
</comment>
<feature type="domain" description="Thiamine pyrophosphate enzyme TPP-binding" evidence="5">
    <location>
        <begin position="386"/>
        <end position="533"/>
    </location>
</feature>